<comment type="pathway">
    <text evidence="6">Cofactor biosynthesis; thiamine diphosphate biosynthesis.</text>
</comment>
<dbReference type="InterPro" id="IPR022828">
    <property type="entry name" value="Thi4_prok"/>
</dbReference>
<dbReference type="Gene3D" id="3.50.50.60">
    <property type="entry name" value="FAD/NAD(P)-binding domain"/>
    <property type="match status" value="1"/>
</dbReference>
<feature type="binding site" evidence="6">
    <location>
        <position position="161"/>
    </location>
    <ligand>
        <name>NAD(+)</name>
        <dbReference type="ChEBI" id="CHEBI:57540"/>
        <note>ligand shared between two adjacent protomers</note>
    </ligand>
</feature>
<keyword evidence="3 6" id="KW-0784">Thiamine biosynthesis</keyword>
<dbReference type="InterPro" id="IPR036188">
    <property type="entry name" value="FAD/NAD-bd_sf"/>
</dbReference>
<dbReference type="RefSeq" id="WP_131159902.1">
    <property type="nucleotide sequence ID" value="NZ_BDMD01000031.1"/>
</dbReference>
<comment type="subunit">
    <text evidence="6">Homooctamer; tetramer of dimers.</text>
</comment>
<dbReference type="GO" id="GO:0005506">
    <property type="term" value="F:iron ion binding"/>
    <property type="evidence" value="ECO:0007669"/>
    <property type="project" value="UniProtKB-UniRule"/>
</dbReference>
<name>A0A401H960_AERPX</name>
<feature type="binding site" evidence="6">
    <location>
        <position position="161"/>
    </location>
    <ligand>
        <name>Fe cation</name>
        <dbReference type="ChEBI" id="CHEBI:24875"/>
        <note>ligand shared between two adjacent protomers</note>
    </ligand>
</feature>
<sequence length="270" mass="28612">MVFARVNEADVTEAILDGFYSSLKRHLRSDVIVVGAGPAGLTTAWRLAEAGARVLIVEQNNYLGGGLWLGGYFMNPVTIRAPAQRILDELEVPYEAVKPGLYRTKGPLLAAKLAARALEAGAEVLNLTMLDDVIVENSRVAGVVVNWSPVQGLPRQITCVDPVGLRAEYVVDATGHDAVVTRKLAERGMVEASKLGPMWVERSEDLVVEKTGEVYPGLVVAGIAVAEVYGLPRMGPTFGAMLLSGEKAAALIGEKLGLKVKVAAAPASQA</sequence>
<dbReference type="EMBL" id="BDMD01000031">
    <property type="protein sequence ID" value="GBF08869.1"/>
    <property type="molecule type" value="Genomic_DNA"/>
</dbReference>
<comment type="similarity">
    <text evidence="6">Belongs to the THI4 family.</text>
</comment>
<evidence type="ECO:0000256" key="3">
    <source>
        <dbReference type="ARBA" id="ARBA00022977"/>
    </source>
</evidence>
<dbReference type="Proteomes" id="UP000291213">
    <property type="component" value="Unassembled WGS sequence"/>
</dbReference>
<keyword evidence="1 6" id="KW-0808">Transferase</keyword>
<dbReference type="AlphaFoldDB" id="A0A401H960"/>
<dbReference type="HAMAP" id="MF_00304">
    <property type="entry name" value="Thi4"/>
    <property type="match status" value="1"/>
</dbReference>
<feature type="binding site" description="in other chain" evidence="6">
    <location>
        <position position="130"/>
    </location>
    <ligand>
        <name>NAD(+)</name>
        <dbReference type="ChEBI" id="CHEBI:57540"/>
        <note>ligand shared between two adjacent protomers</note>
    </ligand>
</feature>
<feature type="binding site" description="in other chain" evidence="6">
    <location>
        <position position="66"/>
    </location>
    <ligand>
        <name>NAD(+)</name>
        <dbReference type="ChEBI" id="CHEBI:57540"/>
        <note>ligand shared between two adjacent protomers</note>
    </ligand>
</feature>
<feature type="binding site" description="in other chain" evidence="6">
    <location>
        <position position="223"/>
    </location>
    <ligand>
        <name>NAD(+)</name>
        <dbReference type="ChEBI" id="CHEBI:57540"/>
        <note>ligand shared between two adjacent protomers</note>
    </ligand>
</feature>
<dbReference type="SUPFAM" id="SSF51905">
    <property type="entry name" value="FAD/NAD(P)-binding domain"/>
    <property type="match status" value="1"/>
</dbReference>
<dbReference type="GO" id="GO:0009229">
    <property type="term" value="P:thiamine diphosphate biosynthetic process"/>
    <property type="evidence" value="ECO:0007669"/>
    <property type="project" value="UniProtKB-UniRule"/>
</dbReference>
<evidence type="ECO:0000256" key="6">
    <source>
        <dbReference type="HAMAP-Rule" id="MF_00304"/>
    </source>
</evidence>
<comment type="cofactor">
    <cofactor evidence="6">
        <name>Fe(2+)</name>
        <dbReference type="ChEBI" id="CHEBI:29033"/>
    </cofactor>
</comment>
<dbReference type="GO" id="GO:0016763">
    <property type="term" value="F:pentosyltransferase activity"/>
    <property type="evidence" value="ECO:0007669"/>
    <property type="project" value="UniProtKB-UniRule"/>
</dbReference>
<comment type="caution">
    <text evidence="6">Lacks conserved residue(s) required for the propagation of feature annotation.</text>
</comment>
<evidence type="ECO:0000256" key="4">
    <source>
        <dbReference type="ARBA" id="ARBA00023004"/>
    </source>
</evidence>
<keyword evidence="4 6" id="KW-0408">Iron</keyword>
<comment type="catalytic activity">
    <reaction evidence="6">
        <text>hydrogen sulfide + glycine + NAD(+) = ADP-5-ethyl-4-methylthiazole-2-carboxylate + nicotinamide + 3 H2O + H(+)</text>
        <dbReference type="Rhea" id="RHEA:55704"/>
        <dbReference type="ChEBI" id="CHEBI:15377"/>
        <dbReference type="ChEBI" id="CHEBI:15378"/>
        <dbReference type="ChEBI" id="CHEBI:17154"/>
        <dbReference type="ChEBI" id="CHEBI:29919"/>
        <dbReference type="ChEBI" id="CHEBI:57305"/>
        <dbReference type="ChEBI" id="CHEBI:57540"/>
        <dbReference type="ChEBI" id="CHEBI:139151"/>
        <dbReference type="EC" id="2.4.2.59"/>
    </reaction>
</comment>
<dbReference type="EC" id="2.4.2.59" evidence="6"/>
<dbReference type="NCBIfam" id="TIGR00292">
    <property type="entry name" value="sulfide-dependent adenosine diphosphate thiazole synthase"/>
    <property type="match status" value="1"/>
</dbReference>
<organism evidence="7 8">
    <name type="scientific">Aeropyrum pernix</name>
    <dbReference type="NCBI Taxonomy" id="56636"/>
    <lineage>
        <taxon>Archaea</taxon>
        <taxon>Thermoproteota</taxon>
        <taxon>Thermoprotei</taxon>
        <taxon>Desulfurococcales</taxon>
        <taxon>Desulfurococcaceae</taxon>
        <taxon>Aeropyrum</taxon>
    </lineage>
</organism>
<dbReference type="PRINTS" id="PR00420">
    <property type="entry name" value="RNGMNOXGNASE"/>
</dbReference>
<accession>A0A401H960</accession>
<dbReference type="GO" id="GO:0052837">
    <property type="term" value="P:thiazole biosynthetic process"/>
    <property type="evidence" value="ECO:0007669"/>
    <property type="project" value="UniProtKB-UniRule"/>
</dbReference>
<evidence type="ECO:0000256" key="2">
    <source>
        <dbReference type="ARBA" id="ARBA00022723"/>
    </source>
</evidence>
<comment type="function">
    <text evidence="6">Involved in the biosynthesis of the thiazole moiety of thiamine. Catalyzes the conversion of NAD and glycine to adenosine diphosphate 5-(2-hydroxyethyl)-4-methylthiazole-2-carboxylate (ADT), an adenylated thiazole intermediate, using free sulfide as a source of sulfur.</text>
</comment>
<evidence type="ECO:0000313" key="8">
    <source>
        <dbReference type="Proteomes" id="UP000291213"/>
    </source>
</evidence>
<protein>
    <recommendedName>
        <fullName evidence="6">Thiamine thiazole synthase</fullName>
        <ecNumber evidence="6">2.4.2.59</ecNumber>
    </recommendedName>
</protein>
<reference evidence="7 8" key="1">
    <citation type="submission" date="2017-02" db="EMBL/GenBank/DDBJ databases">
        <title>isolation and characterization of a novel temperate virus Aeropyrum globular virus 1 infecting hyperthermophilic archaeon Aeropyrum.</title>
        <authorList>
            <person name="Yumiya M."/>
            <person name="Yoshida T."/>
            <person name="Sako Y."/>
        </authorList>
    </citation>
    <scope>NUCLEOTIDE SEQUENCE [LARGE SCALE GENOMIC DNA]</scope>
    <source>
        <strain evidence="7 8">YK1-12-2013</strain>
    </source>
</reference>
<proteinExistence type="inferred from homology"/>
<evidence type="ECO:0000313" key="7">
    <source>
        <dbReference type="EMBL" id="GBF08869.1"/>
    </source>
</evidence>
<dbReference type="Pfam" id="PF01946">
    <property type="entry name" value="Thi4"/>
    <property type="match status" value="1"/>
</dbReference>
<evidence type="ECO:0000256" key="1">
    <source>
        <dbReference type="ARBA" id="ARBA00022679"/>
    </source>
</evidence>
<dbReference type="GO" id="GO:0016853">
    <property type="term" value="F:isomerase activity"/>
    <property type="evidence" value="ECO:0007669"/>
    <property type="project" value="UniProtKB-KW"/>
</dbReference>
<dbReference type="OrthoDB" id="4240at2157"/>
<dbReference type="GO" id="GO:0009228">
    <property type="term" value="P:thiamine biosynthetic process"/>
    <property type="evidence" value="ECO:0007669"/>
    <property type="project" value="UniProtKB-KW"/>
</dbReference>
<dbReference type="UniPathway" id="UPA00060"/>
<gene>
    <name evidence="6" type="primary">thi4</name>
    <name evidence="7" type="ORF">apy_05940</name>
</gene>
<evidence type="ECO:0000256" key="5">
    <source>
        <dbReference type="ARBA" id="ARBA00023027"/>
    </source>
</evidence>
<keyword evidence="7" id="KW-0413">Isomerase</keyword>
<feature type="binding site" evidence="6">
    <location>
        <position position="233"/>
    </location>
    <ligand>
        <name>glycine</name>
        <dbReference type="ChEBI" id="CHEBI:57305"/>
    </ligand>
</feature>
<comment type="caution">
    <text evidence="7">The sequence shown here is derived from an EMBL/GenBank/DDBJ whole genome shotgun (WGS) entry which is preliminary data.</text>
</comment>
<keyword evidence="2 6" id="KW-0479">Metal-binding</keyword>
<dbReference type="InterPro" id="IPR002922">
    <property type="entry name" value="Thi4_fam"/>
</dbReference>
<feature type="binding site" description="in other chain" evidence="6">
    <location>
        <position position="39"/>
    </location>
    <ligand>
        <name>NAD(+)</name>
        <dbReference type="ChEBI" id="CHEBI:57540"/>
        <note>ligand shared between two adjacent protomers</note>
    </ligand>
</feature>
<dbReference type="PANTHER" id="PTHR43422:SF3">
    <property type="entry name" value="THIAMINE THIAZOLE SYNTHASE"/>
    <property type="match status" value="1"/>
</dbReference>
<feature type="binding site" description="in other chain" evidence="6">
    <location>
        <begin position="58"/>
        <end position="59"/>
    </location>
    <ligand>
        <name>NAD(+)</name>
        <dbReference type="ChEBI" id="CHEBI:57540"/>
        <note>ligand shared between two adjacent protomers</note>
    </ligand>
</feature>
<feature type="binding site" description="in other chain" evidence="6">
    <location>
        <position position="176"/>
    </location>
    <ligand>
        <name>Fe cation</name>
        <dbReference type="ChEBI" id="CHEBI:24875"/>
        <note>ligand shared between two adjacent protomers</note>
    </ligand>
</feature>
<keyword evidence="5 6" id="KW-0520">NAD</keyword>
<dbReference type="PANTHER" id="PTHR43422">
    <property type="entry name" value="THIAMINE THIAZOLE SYNTHASE"/>
    <property type="match status" value="1"/>
</dbReference>